<feature type="transmembrane region" description="Helical" evidence="1">
    <location>
        <begin position="279"/>
        <end position="299"/>
    </location>
</feature>
<keyword evidence="1" id="KW-0812">Transmembrane</keyword>
<feature type="transmembrane region" description="Helical" evidence="1">
    <location>
        <begin position="85"/>
        <end position="110"/>
    </location>
</feature>
<organism evidence="2 3">
    <name type="scientific">Nocardioides acrostichi</name>
    <dbReference type="NCBI Taxonomy" id="2784339"/>
    <lineage>
        <taxon>Bacteria</taxon>
        <taxon>Bacillati</taxon>
        <taxon>Actinomycetota</taxon>
        <taxon>Actinomycetes</taxon>
        <taxon>Propionibacteriales</taxon>
        <taxon>Nocardioidaceae</taxon>
        <taxon>Nocardioides</taxon>
    </lineage>
</organism>
<dbReference type="RefSeq" id="WP_194503155.1">
    <property type="nucleotide sequence ID" value="NZ_JADIVZ010000003.1"/>
</dbReference>
<feature type="transmembrane region" description="Helical" evidence="1">
    <location>
        <begin position="141"/>
        <end position="160"/>
    </location>
</feature>
<protein>
    <submittedName>
        <fullName evidence="2">Uncharacterized protein</fullName>
    </submittedName>
</protein>
<feature type="transmembrane region" description="Helical" evidence="1">
    <location>
        <begin position="14"/>
        <end position="33"/>
    </location>
</feature>
<dbReference type="EMBL" id="JADIVZ010000003">
    <property type="protein sequence ID" value="MBF4161910.1"/>
    <property type="molecule type" value="Genomic_DNA"/>
</dbReference>
<comment type="caution">
    <text evidence="2">The sequence shown here is derived from an EMBL/GenBank/DDBJ whole genome shotgun (WGS) entry which is preliminary data.</text>
</comment>
<keyword evidence="1" id="KW-1133">Transmembrane helix</keyword>
<evidence type="ECO:0000313" key="3">
    <source>
        <dbReference type="Proteomes" id="UP000656804"/>
    </source>
</evidence>
<keyword evidence="3" id="KW-1185">Reference proteome</keyword>
<feature type="transmembrane region" description="Helical" evidence="1">
    <location>
        <begin position="308"/>
        <end position="325"/>
    </location>
</feature>
<feature type="transmembrane region" description="Helical" evidence="1">
    <location>
        <begin position="172"/>
        <end position="198"/>
    </location>
</feature>
<feature type="transmembrane region" description="Helical" evidence="1">
    <location>
        <begin position="345"/>
        <end position="364"/>
    </location>
</feature>
<dbReference type="AlphaFoldDB" id="A0A930V1B2"/>
<feature type="transmembrane region" description="Helical" evidence="1">
    <location>
        <begin position="385"/>
        <end position="407"/>
    </location>
</feature>
<gene>
    <name evidence="2" type="ORF">ISG29_09415</name>
</gene>
<feature type="transmembrane region" description="Helical" evidence="1">
    <location>
        <begin position="210"/>
        <end position="232"/>
    </location>
</feature>
<dbReference type="Proteomes" id="UP000656804">
    <property type="component" value="Unassembled WGS sequence"/>
</dbReference>
<sequence>MSDPSTSPRASREVVLAGAVPLGLVALALRGWVLAGSWFTTDDHRVARTALTERWAALLTPFDDRFVPLLRAGAWAMTRSGHESWGTATAVSMTLQAAATVAALCALVAWCGWRPGVLVPFALYLTSAVAVPGTLAWSSALVWVPLQIAVFGAAACWALLLRTGRTRWTAGVVACVVLGLLSGPHGLLVPVVLVLLAAHRDGVRAAFAQARVAVSLVAALVLGYGALTLWLAPPQPGWPGAADAVDLVGNLLGRALPTALVGGPWQWSALAPPASLADPAWVGVAAAWLLLVGTAASLARSRVRTGRSWLLVAVVALVDGVALIVDPAASLGTGIGLDLSFGTDVLPVAVLGLALAWLGVPDGPRGSAPRPARTSSHATRPGVPVPLTVLSVAAVLVGGLVSSALYADTWRSDDPGEAYLTKARSWLVGAGPTDLADQVVPEQVVPALATPANTTAFLLPLLVSEARFPAASDDLFVLDASGRPVPAAVSSVATSGPGPRSGCGWRIGRRGTSVPLDRTTTDGDWWLRIGYLSGGDTTVEITAGSTVAQAARVAQGLGTLYVRVEGAVGRVTIRPAAGDSDTGLCVDSVDLGEAVPAP</sequence>
<name>A0A930V1B2_9ACTN</name>
<feature type="transmembrane region" description="Helical" evidence="1">
    <location>
        <begin position="117"/>
        <end position="135"/>
    </location>
</feature>
<accession>A0A930V1B2</accession>
<evidence type="ECO:0000256" key="1">
    <source>
        <dbReference type="SAM" id="Phobius"/>
    </source>
</evidence>
<proteinExistence type="predicted"/>
<evidence type="ECO:0000313" key="2">
    <source>
        <dbReference type="EMBL" id="MBF4161910.1"/>
    </source>
</evidence>
<keyword evidence="1" id="KW-0472">Membrane</keyword>
<reference evidence="2" key="1">
    <citation type="submission" date="2020-11" db="EMBL/GenBank/DDBJ databases">
        <title>Nocardioides sp. CBS4Y-1, whole genome shotgun sequence.</title>
        <authorList>
            <person name="Tuo L."/>
        </authorList>
    </citation>
    <scope>NUCLEOTIDE SEQUENCE</scope>
    <source>
        <strain evidence="2">CBS4Y-1</strain>
    </source>
</reference>